<comment type="caution">
    <text evidence="2">The sequence shown here is derived from an EMBL/GenBank/DDBJ whole genome shotgun (WGS) entry which is preliminary data.</text>
</comment>
<proteinExistence type="predicted"/>
<organism evidence="2 3">
    <name type="scientific">Candidatus Woykebacteria bacterium RBG_13_40_15</name>
    <dbReference type="NCBI Taxonomy" id="1802593"/>
    <lineage>
        <taxon>Bacteria</taxon>
        <taxon>Candidatus Woykeibacteriota</taxon>
    </lineage>
</organism>
<gene>
    <name evidence="2" type="ORF">A2172_02825</name>
</gene>
<dbReference type="InterPro" id="IPR001173">
    <property type="entry name" value="Glyco_trans_2-like"/>
</dbReference>
<dbReference type="AlphaFoldDB" id="A0A1G1W9M2"/>
<protein>
    <recommendedName>
        <fullName evidence="1">Glycosyltransferase 2-like domain-containing protein</fullName>
    </recommendedName>
</protein>
<dbReference type="Proteomes" id="UP000176631">
    <property type="component" value="Unassembled WGS sequence"/>
</dbReference>
<dbReference type="Pfam" id="PF00535">
    <property type="entry name" value="Glycos_transf_2"/>
    <property type="match status" value="1"/>
</dbReference>
<dbReference type="Gene3D" id="3.90.550.10">
    <property type="entry name" value="Spore Coat Polysaccharide Biosynthesis Protein SpsA, Chain A"/>
    <property type="match status" value="2"/>
</dbReference>
<accession>A0A1G1W9M2</accession>
<sequence>MNIYKLFRKIAPFFSRHRKNVAWLEKINSQYQIWLKKNGLPDITIEKKHREVTSFKFKPKITLILIASRPCSLLEKTIASVLEQIYPEFELLIINCFENAQDNQTINSFMEKDKRIKLSQSKTINEVIEQASGYHVGMVWPGDQLHINILFEIVKLINQENKAPDIIYTDEDKIDSRGEYIEPFFKPDWSPDLLLSIMYVGQLVLFRRELLNKVTIPKNLYSRNLLWDLCLKMSEMTNRIYHIPDILFTQSLLGKSISGWPELSNKEYSIQPKILKNTLKRRNINGKVEEGFFKGSYRIKYGLIDKPLVSIIISTKDKVDLLSKCINGIFSNNSYKNFELIIIDNQSVESETFKYFEKLKNNPKIRLLKYDEPFNIAAIFNWAVRFARGEFILFMGNDTEPVTKDWLERMVSYGQRDHIGAVGAKLLYPDKSIQHAGVVLGYGSASDNSDRVAGHCFSHFPDSFGYFGFINLARNYSAVTGACLLTKKSLYLKVGGFNEEILKVRFNDVDYCLKLGAKGYYIVYAPECVLYHHESTSVSKIRMDPQEIKYMRKKWSFWEDNDPFYNQNLTLDSNDYTLRI</sequence>
<evidence type="ECO:0000259" key="1">
    <source>
        <dbReference type="Pfam" id="PF00535"/>
    </source>
</evidence>
<dbReference type="SUPFAM" id="SSF53448">
    <property type="entry name" value="Nucleotide-diphospho-sugar transferases"/>
    <property type="match status" value="2"/>
</dbReference>
<reference evidence="2 3" key="1">
    <citation type="journal article" date="2016" name="Nat. Commun.">
        <title>Thousands of microbial genomes shed light on interconnected biogeochemical processes in an aquifer system.</title>
        <authorList>
            <person name="Anantharaman K."/>
            <person name="Brown C.T."/>
            <person name="Hug L.A."/>
            <person name="Sharon I."/>
            <person name="Castelle C.J."/>
            <person name="Probst A.J."/>
            <person name="Thomas B.C."/>
            <person name="Singh A."/>
            <person name="Wilkins M.J."/>
            <person name="Karaoz U."/>
            <person name="Brodie E.L."/>
            <person name="Williams K.H."/>
            <person name="Hubbard S.S."/>
            <person name="Banfield J.F."/>
        </authorList>
    </citation>
    <scope>NUCLEOTIDE SEQUENCE [LARGE SCALE GENOMIC DNA]</scope>
</reference>
<evidence type="ECO:0000313" key="3">
    <source>
        <dbReference type="Proteomes" id="UP000176631"/>
    </source>
</evidence>
<name>A0A1G1W9M2_9BACT</name>
<feature type="domain" description="Glycosyltransferase 2-like" evidence="1">
    <location>
        <begin position="310"/>
        <end position="428"/>
    </location>
</feature>
<dbReference type="PANTHER" id="PTHR43179:SF7">
    <property type="entry name" value="RHAMNOSYLTRANSFERASE WBBL"/>
    <property type="match status" value="1"/>
</dbReference>
<dbReference type="EMBL" id="MHCP01000013">
    <property type="protein sequence ID" value="OGY24379.1"/>
    <property type="molecule type" value="Genomic_DNA"/>
</dbReference>
<dbReference type="STRING" id="1802593.A2172_02825"/>
<dbReference type="InterPro" id="IPR029044">
    <property type="entry name" value="Nucleotide-diphossugar_trans"/>
</dbReference>
<evidence type="ECO:0000313" key="2">
    <source>
        <dbReference type="EMBL" id="OGY24379.1"/>
    </source>
</evidence>
<dbReference type="PANTHER" id="PTHR43179">
    <property type="entry name" value="RHAMNOSYLTRANSFERASE WBBL"/>
    <property type="match status" value="1"/>
</dbReference>